<protein>
    <submittedName>
        <fullName evidence="1">Unannotated protein</fullName>
    </submittedName>
</protein>
<name>A0A6J7P6N8_9ZZZZ</name>
<gene>
    <name evidence="1" type="ORF">UFOPK3974_01358</name>
</gene>
<dbReference type="AlphaFoldDB" id="A0A6J7P6N8"/>
<evidence type="ECO:0000313" key="1">
    <source>
        <dbReference type="EMBL" id="CAB4998472.1"/>
    </source>
</evidence>
<sequence length="67" mass="7451">MVCVSSLRNSPLTVRMSWRVCRETGWGVMEVFFVDEPPHAASSEAVITTAPSVARERLNITKDLLDS</sequence>
<proteinExistence type="predicted"/>
<reference evidence="1" key="1">
    <citation type="submission" date="2020-05" db="EMBL/GenBank/DDBJ databases">
        <authorList>
            <person name="Chiriac C."/>
            <person name="Salcher M."/>
            <person name="Ghai R."/>
            <person name="Kavagutti S V."/>
        </authorList>
    </citation>
    <scope>NUCLEOTIDE SEQUENCE</scope>
</reference>
<accession>A0A6J7P6N8</accession>
<organism evidence="1">
    <name type="scientific">freshwater metagenome</name>
    <dbReference type="NCBI Taxonomy" id="449393"/>
    <lineage>
        <taxon>unclassified sequences</taxon>
        <taxon>metagenomes</taxon>
        <taxon>ecological metagenomes</taxon>
    </lineage>
</organism>
<dbReference type="EMBL" id="CAFBOR010000222">
    <property type="protein sequence ID" value="CAB4998472.1"/>
    <property type="molecule type" value="Genomic_DNA"/>
</dbReference>